<organism evidence="3 4">
    <name type="scientific">Podospora fimiseda</name>
    <dbReference type="NCBI Taxonomy" id="252190"/>
    <lineage>
        <taxon>Eukaryota</taxon>
        <taxon>Fungi</taxon>
        <taxon>Dikarya</taxon>
        <taxon>Ascomycota</taxon>
        <taxon>Pezizomycotina</taxon>
        <taxon>Sordariomycetes</taxon>
        <taxon>Sordariomycetidae</taxon>
        <taxon>Sordariales</taxon>
        <taxon>Podosporaceae</taxon>
        <taxon>Podospora</taxon>
    </lineage>
</organism>
<evidence type="ECO:0000313" key="3">
    <source>
        <dbReference type="EMBL" id="KAK4229952.1"/>
    </source>
</evidence>
<dbReference type="GO" id="GO:0016279">
    <property type="term" value="F:protein-lysine N-methyltransferase activity"/>
    <property type="evidence" value="ECO:0007669"/>
    <property type="project" value="InterPro"/>
</dbReference>
<evidence type="ECO:0000313" key="4">
    <source>
        <dbReference type="Proteomes" id="UP001301958"/>
    </source>
</evidence>
<dbReference type="InterPro" id="IPR001214">
    <property type="entry name" value="SET_dom"/>
</dbReference>
<accession>A0AAN7H3H1</accession>
<feature type="domain" description="SET" evidence="2">
    <location>
        <begin position="14"/>
        <end position="231"/>
    </location>
</feature>
<dbReference type="InterPro" id="IPR050600">
    <property type="entry name" value="SETD3_SETD6_MTase"/>
</dbReference>
<feature type="coiled-coil region" evidence="1">
    <location>
        <begin position="338"/>
        <end position="365"/>
    </location>
</feature>
<dbReference type="SUPFAM" id="SSF82199">
    <property type="entry name" value="SET domain"/>
    <property type="match status" value="1"/>
</dbReference>
<reference evidence="3" key="2">
    <citation type="submission" date="2023-05" db="EMBL/GenBank/DDBJ databases">
        <authorList>
            <consortium name="Lawrence Berkeley National Laboratory"/>
            <person name="Steindorff A."/>
            <person name="Hensen N."/>
            <person name="Bonometti L."/>
            <person name="Westerberg I."/>
            <person name="Brannstrom I.O."/>
            <person name="Guillou S."/>
            <person name="Cros-Aarteil S."/>
            <person name="Calhoun S."/>
            <person name="Haridas S."/>
            <person name="Kuo A."/>
            <person name="Mondo S."/>
            <person name="Pangilinan J."/>
            <person name="Riley R."/>
            <person name="Labutti K."/>
            <person name="Andreopoulos B."/>
            <person name="Lipzen A."/>
            <person name="Chen C."/>
            <person name="Yanf M."/>
            <person name="Daum C."/>
            <person name="Ng V."/>
            <person name="Clum A."/>
            <person name="Ohm R."/>
            <person name="Martin F."/>
            <person name="Silar P."/>
            <person name="Natvig D."/>
            <person name="Lalanne C."/>
            <person name="Gautier V."/>
            <person name="Ament-Velasquez S.L."/>
            <person name="Kruys A."/>
            <person name="Hutchinson M.I."/>
            <person name="Powell A.J."/>
            <person name="Barry K."/>
            <person name="Miller A.N."/>
            <person name="Grigoriev I.V."/>
            <person name="Debuchy R."/>
            <person name="Gladieux P."/>
            <person name="Thoren M.H."/>
            <person name="Johannesson H."/>
        </authorList>
    </citation>
    <scope>NUCLEOTIDE SEQUENCE</scope>
    <source>
        <strain evidence="3">CBS 990.96</strain>
    </source>
</reference>
<dbReference type="PANTHER" id="PTHR13271">
    <property type="entry name" value="UNCHARACTERIZED PUTATIVE METHYLTRANSFERASE"/>
    <property type="match status" value="1"/>
</dbReference>
<proteinExistence type="predicted"/>
<dbReference type="InterPro" id="IPR044429">
    <property type="entry name" value="SETD4_SET"/>
</dbReference>
<keyword evidence="1" id="KW-0175">Coiled coil</keyword>
<name>A0AAN7H3H1_9PEZI</name>
<dbReference type="EMBL" id="MU865303">
    <property type="protein sequence ID" value="KAK4229952.1"/>
    <property type="molecule type" value="Genomic_DNA"/>
</dbReference>
<dbReference type="Proteomes" id="UP001301958">
    <property type="component" value="Unassembled WGS sequence"/>
</dbReference>
<dbReference type="PROSITE" id="PS50280">
    <property type="entry name" value="SET"/>
    <property type="match status" value="1"/>
</dbReference>
<sequence>MEAYDELLRWAAKHGIEIHSIAPQRIPGRGIGIVATKPIKASERLLLVPTASLRGLESVKPKIRKALPIPPKTKAHAILAADLALDKDPSPKYAPWNAVVPSQEDITSYVPLAWRDLDTLRQYLPSSALNLLQKQEAKFQIDWKLVSATFPTLTREKYLYHWLLVNTRTFYHENSRTAKLPRDDRMILQPVADLFNHADVSGCEVAFDASSFTITAERDFEEGEEVYICYGKHSNDFLLVEYGFVMDENRWDEVLLDEVILEEMSERQKELLEEKGFLGNYVLDERTPGCYRTQVALRLVCVSDEKEWERFVEMGEDGGKLVQRKVDEVFVKILSKFLGRIERMVEELEGMNTGLESQREVLIKRWGQIRGMVEKTIKELEA</sequence>
<dbReference type="CDD" id="cd19177">
    <property type="entry name" value="SET_SETD4"/>
    <property type="match status" value="1"/>
</dbReference>
<evidence type="ECO:0000256" key="1">
    <source>
        <dbReference type="SAM" id="Coils"/>
    </source>
</evidence>
<protein>
    <submittedName>
        <fullName evidence="3">Ribosomal lysine N-methyltransferase set11</fullName>
    </submittedName>
</protein>
<keyword evidence="4" id="KW-1185">Reference proteome</keyword>
<dbReference type="Pfam" id="PF00856">
    <property type="entry name" value="SET"/>
    <property type="match status" value="1"/>
</dbReference>
<dbReference type="PANTHER" id="PTHR13271:SF137">
    <property type="entry name" value="SET DOMAIN-CONTAINING PROTEIN"/>
    <property type="match status" value="1"/>
</dbReference>
<comment type="caution">
    <text evidence="3">The sequence shown here is derived from an EMBL/GenBank/DDBJ whole genome shotgun (WGS) entry which is preliminary data.</text>
</comment>
<dbReference type="AlphaFoldDB" id="A0AAN7H3H1"/>
<gene>
    <name evidence="3" type="ORF">QBC38DRAFT_470847</name>
</gene>
<reference evidence="3" key="1">
    <citation type="journal article" date="2023" name="Mol. Phylogenet. Evol.">
        <title>Genome-scale phylogeny and comparative genomics of the fungal order Sordariales.</title>
        <authorList>
            <person name="Hensen N."/>
            <person name="Bonometti L."/>
            <person name="Westerberg I."/>
            <person name="Brannstrom I.O."/>
            <person name="Guillou S."/>
            <person name="Cros-Aarteil S."/>
            <person name="Calhoun S."/>
            <person name="Haridas S."/>
            <person name="Kuo A."/>
            <person name="Mondo S."/>
            <person name="Pangilinan J."/>
            <person name="Riley R."/>
            <person name="LaButti K."/>
            <person name="Andreopoulos B."/>
            <person name="Lipzen A."/>
            <person name="Chen C."/>
            <person name="Yan M."/>
            <person name="Daum C."/>
            <person name="Ng V."/>
            <person name="Clum A."/>
            <person name="Steindorff A."/>
            <person name="Ohm R.A."/>
            <person name="Martin F."/>
            <person name="Silar P."/>
            <person name="Natvig D.O."/>
            <person name="Lalanne C."/>
            <person name="Gautier V."/>
            <person name="Ament-Velasquez S.L."/>
            <person name="Kruys A."/>
            <person name="Hutchinson M.I."/>
            <person name="Powell A.J."/>
            <person name="Barry K."/>
            <person name="Miller A.N."/>
            <person name="Grigoriev I.V."/>
            <person name="Debuchy R."/>
            <person name="Gladieux P."/>
            <person name="Hiltunen Thoren M."/>
            <person name="Johannesson H."/>
        </authorList>
    </citation>
    <scope>NUCLEOTIDE SEQUENCE</scope>
    <source>
        <strain evidence="3">CBS 990.96</strain>
    </source>
</reference>
<evidence type="ECO:0000259" key="2">
    <source>
        <dbReference type="PROSITE" id="PS50280"/>
    </source>
</evidence>
<dbReference type="InterPro" id="IPR046341">
    <property type="entry name" value="SET_dom_sf"/>
</dbReference>
<dbReference type="Gene3D" id="3.90.1410.10">
    <property type="entry name" value="set domain protein methyltransferase, domain 1"/>
    <property type="match status" value="1"/>
</dbReference>